<feature type="region of interest" description="Disordered" evidence="2">
    <location>
        <begin position="154"/>
        <end position="179"/>
    </location>
</feature>
<dbReference type="OMA" id="ITDMEIM"/>
<name>S8A201_DACHA</name>
<feature type="coiled-coil region" evidence="1">
    <location>
        <begin position="443"/>
        <end position="523"/>
    </location>
</feature>
<comment type="caution">
    <text evidence="3">The sequence shown here is derived from an EMBL/GenBank/DDBJ whole genome shotgun (WGS) entry which is preliminary data.</text>
</comment>
<keyword evidence="1" id="KW-0175">Coiled coil</keyword>
<keyword evidence="4" id="KW-1185">Reference proteome</keyword>
<sequence>MALLRLEAAKAVKQRLGLKNVAAKNVKFNTRPFPKLKTIYIWKIAENANGGLTPEERGAVERTIYCDRDNRKFATWEDADRCILTHLIEKGALVPDYYNKSSDGVNGAPDSWEPPASDTEMESDIDSVSDDGEKDGDTAINRAFIPTRKRQRSLSIEITSETDVPPLSAPDVASTPQVADLPAPSEKLSLIQMSTNSDQPGDALRETLATGSAVTAPAESSSGTQTPLMGSEAPRTMSLNAQGILEFIPSQINIPPPLPYSATLAPVAASPVTTDSNNSDQSSTVGDDLDGGGDPHEEHCRKGIQDLYEEHCRKSIQDLTRCMQGFLNGATVGYLEGPKLQKDNCRLKKENRRLKEMVSKMEKEQGTKMSVLKGQIESLQASFEVQLRNKGLLETKVTLSEDQSKLLEVQLGEARSANRQLEDSLRASKESESTMKKEHDALRENFQREKSDLVKGREDLESDLRVYQAEAGYLKEQLLGVKQKLEEAAESRTANEQCLQESIKKLQEERDAAIRDRQDMVGRVLVSIGI</sequence>
<reference evidence="4" key="2">
    <citation type="submission" date="2013-04" db="EMBL/GenBank/DDBJ databases">
        <title>Genomic mechanisms accounting for the adaptation to parasitism in nematode-trapping fungi.</title>
        <authorList>
            <person name="Ahren D.G."/>
        </authorList>
    </citation>
    <scope>NUCLEOTIDE SEQUENCE [LARGE SCALE GENOMIC DNA]</scope>
    <source>
        <strain evidence="4">CBS 200.50</strain>
    </source>
</reference>
<accession>S8A201</accession>
<feature type="region of interest" description="Disordered" evidence="2">
    <location>
        <begin position="105"/>
        <end position="139"/>
    </location>
</feature>
<dbReference type="Proteomes" id="UP000015100">
    <property type="component" value="Unassembled WGS sequence"/>
</dbReference>
<feature type="compositionally biased region" description="Acidic residues" evidence="2">
    <location>
        <begin position="119"/>
        <end position="134"/>
    </location>
</feature>
<dbReference type="EMBL" id="AQGS01000803">
    <property type="protein sequence ID" value="EPS37015.1"/>
    <property type="molecule type" value="Genomic_DNA"/>
</dbReference>
<proteinExistence type="predicted"/>
<dbReference type="HOGENOM" id="CLU_513886_0_0_1"/>
<dbReference type="AlphaFoldDB" id="S8A201"/>
<reference evidence="3 4" key="1">
    <citation type="journal article" date="2013" name="PLoS Genet.">
        <title>Genomic mechanisms accounting for the adaptation to parasitism in nematode-trapping fungi.</title>
        <authorList>
            <person name="Meerupati T."/>
            <person name="Andersson K.M."/>
            <person name="Friman E."/>
            <person name="Kumar D."/>
            <person name="Tunlid A."/>
            <person name="Ahren D."/>
        </authorList>
    </citation>
    <scope>NUCLEOTIDE SEQUENCE [LARGE SCALE GENOMIC DNA]</scope>
    <source>
        <strain evidence="3 4">CBS 200.50</strain>
    </source>
</reference>
<evidence type="ECO:0000313" key="3">
    <source>
        <dbReference type="EMBL" id="EPS37015.1"/>
    </source>
</evidence>
<gene>
    <name evidence="3" type="ORF">H072_9415</name>
</gene>
<feature type="compositionally biased region" description="Low complexity" evidence="2">
    <location>
        <begin position="273"/>
        <end position="284"/>
    </location>
</feature>
<dbReference type="OrthoDB" id="5347513at2759"/>
<feature type="compositionally biased region" description="Polar residues" evidence="2">
    <location>
        <begin position="211"/>
        <end position="228"/>
    </location>
</feature>
<protein>
    <submittedName>
        <fullName evidence="3">Uncharacterized protein</fullName>
    </submittedName>
</protein>
<evidence type="ECO:0000313" key="4">
    <source>
        <dbReference type="Proteomes" id="UP000015100"/>
    </source>
</evidence>
<feature type="region of interest" description="Disordered" evidence="2">
    <location>
        <begin position="211"/>
        <end position="231"/>
    </location>
</feature>
<feature type="region of interest" description="Disordered" evidence="2">
    <location>
        <begin position="270"/>
        <end position="298"/>
    </location>
</feature>
<feature type="region of interest" description="Disordered" evidence="2">
    <location>
        <begin position="418"/>
        <end position="439"/>
    </location>
</feature>
<evidence type="ECO:0000256" key="1">
    <source>
        <dbReference type="SAM" id="Coils"/>
    </source>
</evidence>
<organism evidence="3 4">
    <name type="scientific">Dactylellina haptotyla (strain CBS 200.50)</name>
    <name type="common">Nematode-trapping fungus</name>
    <name type="synonym">Monacrosporium haptotylum</name>
    <dbReference type="NCBI Taxonomy" id="1284197"/>
    <lineage>
        <taxon>Eukaryota</taxon>
        <taxon>Fungi</taxon>
        <taxon>Dikarya</taxon>
        <taxon>Ascomycota</taxon>
        <taxon>Pezizomycotina</taxon>
        <taxon>Orbiliomycetes</taxon>
        <taxon>Orbiliales</taxon>
        <taxon>Orbiliaceae</taxon>
        <taxon>Dactylellina</taxon>
    </lineage>
</organism>
<feature type="compositionally biased region" description="Basic and acidic residues" evidence="2">
    <location>
        <begin position="420"/>
        <end position="439"/>
    </location>
</feature>
<evidence type="ECO:0000256" key="2">
    <source>
        <dbReference type="SAM" id="MobiDB-lite"/>
    </source>
</evidence>